<keyword evidence="6" id="KW-0833">Ubl conjugation pathway</keyword>
<dbReference type="GO" id="GO:0005829">
    <property type="term" value="C:cytosol"/>
    <property type="evidence" value="ECO:0007669"/>
    <property type="project" value="TreeGrafter"/>
</dbReference>
<organism evidence="14 15">
    <name type="scientific">Amanita thiersii Skay4041</name>
    <dbReference type="NCBI Taxonomy" id="703135"/>
    <lineage>
        <taxon>Eukaryota</taxon>
        <taxon>Fungi</taxon>
        <taxon>Dikarya</taxon>
        <taxon>Basidiomycota</taxon>
        <taxon>Agaricomycotina</taxon>
        <taxon>Agaricomycetes</taxon>
        <taxon>Agaricomycetidae</taxon>
        <taxon>Agaricales</taxon>
        <taxon>Pluteineae</taxon>
        <taxon>Amanitaceae</taxon>
        <taxon>Amanita</taxon>
    </lineage>
</organism>
<keyword evidence="7" id="KW-0378">Hydrolase</keyword>
<dbReference type="GO" id="GO:0005634">
    <property type="term" value="C:nucleus"/>
    <property type="evidence" value="ECO:0007669"/>
    <property type="project" value="UniProtKB-SubCell"/>
</dbReference>
<dbReference type="EMBL" id="KZ301970">
    <property type="protein sequence ID" value="PFH54210.1"/>
    <property type="molecule type" value="Genomic_DNA"/>
</dbReference>
<dbReference type="InterPro" id="IPR035927">
    <property type="entry name" value="DUSP-like_sf"/>
</dbReference>
<dbReference type="InterPro" id="IPR050164">
    <property type="entry name" value="Peptidase_C19"/>
</dbReference>
<evidence type="ECO:0000256" key="1">
    <source>
        <dbReference type="ARBA" id="ARBA00000707"/>
    </source>
</evidence>
<keyword evidence="9" id="KW-0539">Nucleus</keyword>
<accession>A0A2A9P0U8</accession>
<dbReference type="Gene3D" id="3.90.70.10">
    <property type="entry name" value="Cysteine proteinases"/>
    <property type="match status" value="1"/>
</dbReference>
<dbReference type="PROSITE" id="PS50053">
    <property type="entry name" value="UBIQUITIN_2"/>
    <property type="match status" value="1"/>
</dbReference>
<dbReference type="Gene3D" id="3.10.20.90">
    <property type="entry name" value="Phosphatidylinositol 3-kinase Catalytic Subunit, Chain A, domain 1"/>
    <property type="match status" value="1"/>
</dbReference>
<proteinExistence type="inferred from homology"/>
<dbReference type="PANTHER" id="PTHR24006">
    <property type="entry name" value="UBIQUITIN CARBOXYL-TERMINAL HYDROLASE"/>
    <property type="match status" value="1"/>
</dbReference>
<dbReference type="PANTHER" id="PTHR24006:SF722">
    <property type="entry name" value="UBIQUITIN CARBOXYL-TERMINAL HYDROLASE 48"/>
    <property type="match status" value="1"/>
</dbReference>
<comment type="catalytic activity">
    <reaction evidence="1">
        <text>Thiol-dependent hydrolysis of ester, thioester, amide, peptide and isopeptide bonds formed by the C-terminal Gly of ubiquitin (a 76-residue protein attached to proteins as an intracellular targeting signal).</text>
        <dbReference type="EC" id="3.4.19.12"/>
    </reaction>
</comment>
<dbReference type="InterPro" id="IPR038765">
    <property type="entry name" value="Papain-like_cys_pep_sf"/>
</dbReference>
<sequence>MPPKRRHHASSPSNVDISDEKVKRNNTADSQTSPWSWAGTEVQDLSLLTTEHLLLTCGFSARSPFSFCPNHFSSPPVSDDSIGGDIIIITDDDTALCSKKICKNNPNCLNYLGQEKWENDAKVEVLFTKNAKLGDNPMQQGRIPELPVGLKVIFSNLGATCYANASLQVWFRNLTFRAGVYQCKTSSDTSQTYKDSPIYHLQVTFAALQEGSLGIYNPSKLVESLALRTSEQQDAQEFSKLFMSHLDTEFQRQPDPSLRSLVIDNFQGEQIHATICKSCQYQSERAAGFLELEINLSGNITLQEGIKRLLQSECLTGDNRYHCSRCRSLQDATRYTQLRKLPPTLHFSLMRFVYDVFTMERRKSKHVISFPTVLDMSSYVLDTRHQEAGVLTNEYELQGVLLHKGPSAYHGHYEAQVYDKTLQSWFQFNDEVVTKIKALGDRGTTKKIMNTNDVEYVQCLTPGRSKLSNPHKRRKVESEHENVSNTIHDILTGGSLVPSDNLSSITQADINDSSMIRSKDAYMLIYVLREPRGSDFHTESNVIPLPHPPASAMDAIQSLNHTHQQDCDAFQQNKDRMLEYFYDMRSKITSIYRSWNLTSHDQESVVISRQALMTWLTSYCVVLACQNIAVQSFAALEGQESLDSNANNRQATIKNAEIQCVHGQLDPDKATEMKRITLNAYQRIVELTNCTFYPLFHPTQVCRLCCEAQFKERLYQHEHPRLVNEFDRKVSGRKANKPGYWISKKWLRDWRLLKPRMHRMSEGDPDPESGEYRQHVRCEHDGLSRNPMNRCEIPEEAAAVLWTVFPAWDPPSINLEPCEICNLLFQTNKEDRKEIKRRAEEEKVQLFSLYNTEIDEDACDVDTGPCAIIAADFVRSWKDWLTFPADKPRPGMIDNTSLLCEHDMLVFDPNSPIDLNSSMVLISRADWDALESYYAGGPLISLTKMFKEDGSSHFDHQIIVCEKCRLRRKTEWTTTKITIRFHDLHNLANGGRKVPGRLTYSGKTGGARQSKRLRQIRQHGERRQIEITKITTVKEIKMKIHEEWNIPTICQRLSYHGVELEDNAATAASLQIIADDFLELNEINEVHESDTEDTANNRDEGKGFCGTLLSGIVNQTPNYSDPIPCLRCTFDNPPHLIACTVCDTPLEKP</sequence>
<dbReference type="Pfam" id="PF06337">
    <property type="entry name" value="DUSP"/>
    <property type="match status" value="1"/>
</dbReference>
<evidence type="ECO:0000256" key="8">
    <source>
        <dbReference type="ARBA" id="ARBA00022807"/>
    </source>
</evidence>
<evidence type="ECO:0000313" key="14">
    <source>
        <dbReference type="EMBL" id="PFH54210.1"/>
    </source>
</evidence>
<feature type="region of interest" description="Disordered" evidence="10">
    <location>
        <begin position="1"/>
        <end position="35"/>
    </location>
</feature>
<reference evidence="14 15" key="1">
    <citation type="submission" date="2014-02" db="EMBL/GenBank/DDBJ databases">
        <title>Transposable element dynamics among asymbiotic and ectomycorrhizal Amanita fungi.</title>
        <authorList>
            <consortium name="DOE Joint Genome Institute"/>
            <person name="Hess J."/>
            <person name="Skrede I."/>
            <person name="Wolfe B."/>
            <person name="LaButti K."/>
            <person name="Ohm R.A."/>
            <person name="Grigoriev I.V."/>
            <person name="Pringle A."/>
        </authorList>
    </citation>
    <scope>NUCLEOTIDE SEQUENCE [LARGE SCALE GENOMIC DNA]</scope>
    <source>
        <strain evidence="14 15">SKay4041</strain>
    </source>
</reference>
<evidence type="ECO:0000259" key="12">
    <source>
        <dbReference type="PROSITE" id="PS50235"/>
    </source>
</evidence>
<dbReference type="InterPro" id="IPR001394">
    <property type="entry name" value="Peptidase_C19_UCH"/>
</dbReference>
<evidence type="ECO:0000256" key="10">
    <source>
        <dbReference type="SAM" id="MobiDB-lite"/>
    </source>
</evidence>
<dbReference type="EC" id="3.4.19.12" evidence="4"/>
<dbReference type="SUPFAM" id="SSF54236">
    <property type="entry name" value="Ubiquitin-like"/>
    <property type="match status" value="1"/>
</dbReference>
<comment type="subcellular location">
    <subcellularLocation>
        <location evidence="2">Nucleus</location>
    </subcellularLocation>
</comment>
<dbReference type="GO" id="GO:0004843">
    <property type="term" value="F:cysteine-type deubiquitinase activity"/>
    <property type="evidence" value="ECO:0007669"/>
    <property type="project" value="UniProtKB-EC"/>
</dbReference>
<dbReference type="GO" id="GO:0004197">
    <property type="term" value="F:cysteine-type endopeptidase activity"/>
    <property type="evidence" value="ECO:0007669"/>
    <property type="project" value="InterPro"/>
</dbReference>
<dbReference type="AlphaFoldDB" id="A0A2A9P0U8"/>
<keyword evidence="15" id="KW-1185">Reference proteome</keyword>
<evidence type="ECO:0000256" key="3">
    <source>
        <dbReference type="ARBA" id="ARBA00009085"/>
    </source>
</evidence>
<dbReference type="Gene3D" id="3.30.2230.10">
    <property type="entry name" value="DUSP-like"/>
    <property type="match status" value="1"/>
</dbReference>
<dbReference type="PROSITE" id="PS51283">
    <property type="entry name" value="DUSP"/>
    <property type="match status" value="1"/>
</dbReference>
<evidence type="ECO:0000259" key="11">
    <source>
        <dbReference type="PROSITE" id="PS50053"/>
    </source>
</evidence>
<dbReference type="SMART" id="SM00213">
    <property type="entry name" value="UBQ"/>
    <property type="match status" value="1"/>
</dbReference>
<gene>
    <name evidence="14" type="ORF">AMATHDRAFT_135316</name>
</gene>
<dbReference type="InterPro" id="IPR028889">
    <property type="entry name" value="USP"/>
</dbReference>
<feature type="domain" description="Ubiquitin-like" evidence="11">
    <location>
        <begin position="1013"/>
        <end position="1080"/>
    </location>
</feature>
<evidence type="ECO:0000313" key="15">
    <source>
        <dbReference type="Proteomes" id="UP000242287"/>
    </source>
</evidence>
<evidence type="ECO:0000256" key="6">
    <source>
        <dbReference type="ARBA" id="ARBA00022786"/>
    </source>
</evidence>
<protein>
    <recommendedName>
        <fullName evidence="4">ubiquitinyl hydrolase 1</fullName>
        <ecNumber evidence="4">3.4.19.12</ecNumber>
    </recommendedName>
</protein>
<dbReference type="GO" id="GO:0006508">
    <property type="term" value="P:proteolysis"/>
    <property type="evidence" value="ECO:0007669"/>
    <property type="project" value="UniProtKB-KW"/>
</dbReference>
<dbReference type="InterPro" id="IPR000626">
    <property type="entry name" value="Ubiquitin-like_dom"/>
</dbReference>
<dbReference type="SUPFAM" id="SSF54001">
    <property type="entry name" value="Cysteine proteinases"/>
    <property type="match status" value="1"/>
</dbReference>
<dbReference type="InterPro" id="IPR029071">
    <property type="entry name" value="Ubiquitin-like_domsf"/>
</dbReference>
<dbReference type="InterPro" id="IPR006615">
    <property type="entry name" value="Pept_C19_DUSP"/>
</dbReference>
<feature type="domain" description="USP" evidence="12">
    <location>
        <begin position="152"/>
        <end position="460"/>
    </location>
</feature>
<dbReference type="InterPro" id="IPR018200">
    <property type="entry name" value="USP_CS"/>
</dbReference>
<evidence type="ECO:0000256" key="5">
    <source>
        <dbReference type="ARBA" id="ARBA00022670"/>
    </source>
</evidence>
<feature type="domain" description="DUSP" evidence="13">
    <location>
        <begin position="714"/>
        <end position="946"/>
    </location>
</feature>
<dbReference type="Proteomes" id="UP000242287">
    <property type="component" value="Unassembled WGS sequence"/>
</dbReference>
<comment type="similarity">
    <text evidence="3">Belongs to the peptidase C19 family.</text>
</comment>
<keyword evidence="8" id="KW-0788">Thiol protease</keyword>
<dbReference type="GO" id="GO:0016579">
    <property type="term" value="P:protein deubiquitination"/>
    <property type="evidence" value="ECO:0007669"/>
    <property type="project" value="InterPro"/>
</dbReference>
<evidence type="ECO:0000256" key="9">
    <source>
        <dbReference type="ARBA" id="ARBA00023242"/>
    </source>
</evidence>
<keyword evidence="5" id="KW-0645">Protease</keyword>
<evidence type="ECO:0000259" key="13">
    <source>
        <dbReference type="PROSITE" id="PS51283"/>
    </source>
</evidence>
<evidence type="ECO:0000256" key="2">
    <source>
        <dbReference type="ARBA" id="ARBA00004123"/>
    </source>
</evidence>
<evidence type="ECO:0000256" key="7">
    <source>
        <dbReference type="ARBA" id="ARBA00022801"/>
    </source>
</evidence>
<dbReference type="STRING" id="703135.A0A2A9P0U8"/>
<name>A0A2A9P0U8_9AGAR</name>
<dbReference type="PROSITE" id="PS00973">
    <property type="entry name" value="USP_2"/>
    <property type="match status" value="1"/>
</dbReference>
<dbReference type="PROSITE" id="PS50235">
    <property type="entry name" value="USP_3"/>
    <property type="match status" value="1"/>
</dbReference>
<dbReference type="CDD" id="cd01795">
    <property type="entry name" value="Ubl_USP48"/>
    <property type="match status" value="1"/>
</dbReference>
<dbReference type="SUPFAM" id="SSF143791">
    <property type="entry name" value="DUSP-like"/>
    <property type="match status" value="1"/>
</dbReference>
<dbReference type="Pfam" id="PF00443">
    <property type="entry name" value="UCH"/>
    <property type="match status" value="1"/>
</dbReference>
<dbReference type="Pfam" id="PF00240">
    <property type="entry name" value="ubiquitin"/>
    <property type="match status" value="1"/>
</dbReference>
<dbReference type="InterPro" id="IPR044743">
    <property type="entry name" value="Ubl_USP48"/>
</dbReference>
<dbReference type="OrthoDB" id="289038at2759"/>
<feature type="compositionally biased region" description="Polar residues" evidence="10">
    <location>
        <begin position="25"/>
        <end position="35"/>
    </location>
</feature>
<evidence type="ECO:0000256" key="4">
    <source>
        <dbReference type="ARBA" id="ARBA00012759"/>
    </source>
</evidence>